<dbReference type="RefSeq" id="WP_408073346.1">
    <property type="nucleotide sequence ID" value="NZ_JBELQB010000002.1"/>
</dbReference>
<keyword evidence="8" id="KW-1185">Reference proteome</keyword>
<dbReference type="InterPro" id="IPR052721">
    <property type="entry name" value="ET_Amicyanin"/>
</dbReference>
<evidence type="ECO:0000313" key="7">
    <source>
        <dbReference type="EMBL" id="MFL9836309.1"/>
    </source>
</evidence>
<proteinExistence type="predicted"/>
<feature type="domain" description="Blue (type 1) copper" evidence="5">
    <location>
        <begin position="34"/>
        <end position="107"/>
    </location>
</feature>
<keyword evidence="1" id="KW-0479">Metal-binding</keyword>
<dbReference type="NCBIfam" id="TIGR04183">
    <property type="entry name" value="Por_Secre_tail"/>
    <property type="match status" value="1"/>
</dbReference>
<evidence type="ECO:0000256" key="3">
    <source>
        <dbReference type="ARBA" id="ARBA00023008"/>
    </source>
</evidence>
<keyword evidence="2 4" id="KW-0732">Signal</keyword>
<keyword evidence="3" id="KW-0186">Copper</keyword>
<feature type="chain" id="PRO_5047149844" evidence="4">
    <location>
        <begin position="19"/>
        <end position="193"/>
    </location>
</feature>
<feature type="signal peptide" evidence="4">
    <location>
        <begin position="1"/>
        <end position="18"/>
    </location>
</feature>
<evidence type="ECO:0000256" key="2">
    <source>
        <dbReference type="ARBA" id="ARBA00022729"/>
    </source>
</evidence>
<dbReference type="Pfam" id="PF18962">
    <property type="entry name" value="Por_Secre_tail"/>
    <property type="match status" value="1"/>
</dbReference>
<accession>A0ABW8Y7X7</accession>
<evidence type="ECO:0000256" key="4">
    <source>
        <dbReference type="SAM" id="SignalP"/>
    </source>
</evidence>
<evidence type="ECO:0000259" key="5">
    <source>
        <dbReference type="Pfam" id="PF00127"/>
    </source>
</evidence>
<name>A0ABW8Y7X7_9FLAO</name>
<feature type="domain" description="Secretion system C-terminal sorting" evidence="6">
    <location>
        <begin position="123"/>
        <end position="187"/>
    </location>
</feature>
<dbReference type="InterPro" id="IPR026444">
    <property type="entry name" value="Secre_tail"/>
</dbReference>
<organism evidence="7 8">
    <name type="scientific">Flavobacterium rhizophilum</name>
    <dbReference type="NCBI Taxonomy" id="3163296"/>
    <lineage>
        <taxon>Bacteria</taxon>
        <taxon>Pseudomonadati</taxon>
        <taxon>Bacteroidota</taxon>
        <taxon>Flavobacteriia</taxon>
        <taxon>Flavobacteriales</taxon>
        <taxon>Flavobacteriaceae</taxon>
        <taxon>Flavobacterium</taxon>
    </lineage>
</organism>
<evidence type="ECO:0000259" key="6">
    <source>
        <dbReference type="Pfam" id="PF18962"/>
    </source>
</evidence>
<dbReference type="InterPro" id="IPR008972">
    <property type="entry name" value="Cupredoxin"/>
</dbReference>
<evidence type="ECO:0000313" key="8">
    <source>
        <dbReference type="Proteomes" id="UP001629059"/>
    </source>
</evidence>
<dbReference type="PANTHER" id="PTHR36507:SF1">
    <property type="entry name" value="BLL1555 PROTEIN"/>
    <property type="match status" value="1"/>
</dbReference>
<dbReference type="InterPro" id="IPR000923">
    <property type="entry name" value="BlueCu_1"/>
</dbReference>
<dbReference type="Proteomes" id="UP001629059">
    <property type="component" value="Unassembled WGS sequence"/>
</dbReference>
<protein>
    <submittedName>
        <fullName evidence="7">T9SS type A sorting domain-containing protein</fullName>
    </submittedName>
</protein>
<dbReference type="Pfam" id="PF00127">
    <property type="entry name" value="Copper-bind"/>
    <property type="match status" value="1"/>
</dbReference>
<gene>
    <name evidence="7" type="ORF">ABS768_02290</name>
</gene>
<dbReference type="EMBL" id="JBELQB010000002">
    <property type="protein sequence ID" value="MFL9836309.1"/>
    <property type="molecule type" value="Genomic_DNA"/>
</dbReference>
<dbReference type="SUPFAM" id="SSF49503">
    <property type="entry name" value="Cupredoxins"/>
    <property type="match status" value="1"/>
</dbReference>
<sequence length="193" mass="20747">MKRILLLSALFATIGLSAQTTHHIDNWAMGISSQDASLTIYEGDTVQWTWSDGLPHTVSSTAGSTETFDSGTLSGAGQTYSHTFTEEGSNPYQCNVHPGMNGTITVQAILGIDDVSKVTFEYYPNPTTDILTINAGDIIDNIAVYDVSGKLVMQSDNAGNSNSKIYMQNYNAGTYFVKVTVAGQTKTISVVKQ</sequence>
<dbReference type="Gene3D" id="2.60.40.420">
    <property type="entry name" value="Cupredoxins - blue copper proteins"/>
    <property type="match status" value="1"/>
</dbReference>
<dbReference type="PANTHER" id="PTHR36507">
    <property type="entry name" value="BLL1555 PROTEIN"/>
    <property type="match status" value="1"/>
</dbReference>
<evidence type="ECO:0000256" key="1">
    <source>
        <dbReference type="ARBA" id="ARBA00022723"/>
    </source>
</evidence>
<reference evidence="7 8" key="1">
    <citation type="submission" date="2024-06" db="EMBL/GenBank/DDBJ databases">
        <authorList>
            <person name="Kaempfer P."/>
            <person name="Viver T."/>
        </authorList>
    </citation>
    <scope>NUCLEOTIDE SEQUENCE [LARGE SCALE GENOMIC DNA]</scope>
    <source>
        <strain evidence="7 8">ST-75</strain>
    </source>
</reference>
<comment type="caution">
    <text evidence="7">The sequence shown here is derived from an EMBL/GenBank/DDBJ whole genome shotgun (WGS) entry which is preliminary data.</text>
</comment>